<sequence>MTIRIRVHQDWSAPAGTGQRAAAEAVPIMRRLGRAITTTARRRVNVRSGRLRSTIGHRVTPAGPVVRLDVFATARHARYVHDGTRPHVITPRRAAVLRFEVGGRTVFARRVQHPGYRGNPFLSSAVRDELARAKLT</sequence>
<dbReference type="Proteomes" id="UP001139157">
    <property type="component" value="Unassembled WGS sequence"/>
</dbReference>
<organism evidence="1 2">
    <name type="scientific">Nocardia pulmonis</name>
    <dbReference type="NCBI Taxonomy" id="2951408"/>
    <lineage>
        <taxon>Bacteria</taxon>
        <taxon>Bacillati</taxon>
        <taxon>Actinomycetota</taxon>
        <taxon>Actinomycetes</taxon>
        <taxon>Mycobacteriales</taxon>
        <taxon>Nocardiaceae</taxon>
        <taxon>Nocardia</taxon>
    </lineage>
</organism>
<name>A0A9X2IZC9_9NOCA</name>
<evidence type="ECO:0008006" key="3">
    <source>
        <dbReference type="Google" id="ProtNLM"/>
    </source>
</evidence>
<gene>
    <name evidence="1" type="ORF">NDR86_31075</name>
</gene>
<reference evidence="1" key="1">
    <citation type="submission" date="2022-06" db="EMBL/GenBank/DDBJ databases">
        <title>Novel species in genus nocardia.</title>
        <authorList>
            <person name="Li F."/>
        </authorList>
    </citation>
    <scope>NUCLEOTIDE SEQUENCE</scope>
    <source>
        <strain evidence="1">CDC141</strain>
    </source>
</reference>
<protein>
    <recommendedName>
        <fullName evidence="3">HK97 gp10 family phage protein</fullName>
    </recommendedName>
</protein>
<accession>A0A9X2IZC9</accession>
<evidence type="ECO:0000313" key="1">
    <source>
        <dbReference type="EMBL" id="MCM6777937.1"/>
    </source>
</evidence>
<proteinExistence type="predicted"/>
<comment type="caution">
    <text evidence="1">The sequence shown here is derived from an EMBL/GenBank/DDBJ whole genome shotgun (WGS) entry which is preliminary data.</text>
</comment>
<evidence type="ECO:0000313" key="2">
    <source>
        <dbReference type="Proteomes" id="UP001139157"/>
    </source>
</evidence>
<dbReference type="RefSeq" id="WP_251917399.1">
    <property type="nucleotide sequence ID" value="NZ_JAMRXG010000018.1"/>
</dbReference>
<dbReference type="EMBL" id="JAMRXG010000018">
    <property type="protein sequence ID" value="MCM6777937.1"/>
    <property type="molecule type" value="Genomic_DNA"/>
</dbReference>
<dbReference type="AlphaFoldDB" id="A0A9X2IZC9"/>
<keyword evidence="2" id="KW-1185">Reference proteome</keyword>